<dbReference type="PANTHER" id="PTHR46327:SF2">
    <property type="entry name" value="SEQUENCE-SPECIFIC DNA BINDING TRANSCRIPTION FACTOR"/>
    <property type="match status" value="1"/>
</dbReference>
<reference evidence="4" key="1">
    <citation type="journal article" date="2020" name="Nat. Commun.">
        <title>Genome assembly of wild tea tree DASZ reveals pedigree and selection history of tea varieties.</title>
        <authorList>
            <person name="Zhang W."/>
            <person name="Zhang Y."/>
            <person name="Qiu H."/>
            <person name="Guo Y."/>
            <person name="Wan H."/>
            <person name="Zhang X."/>
            <person name="Scossa F."/>
            <person name="Alseekh S."/>
            <person name="Zhang Q."/>
            <person name="Wang P."/>
            <person name="Xu L."/>
            <person name="Schmidt M.H."/>
            <person name="Jia X."/>
            <person name="Li D."/>
            <person name="Zhu A."/>
            <person name="Guo F."/>
            <person name="Chen W."/>
            <person name="Ni D."/>
            <person name="Usadel B."/>
            <person name="Fernie A.R."/>
            <person name="Wen W."/>
        </authorList>
    </citation>
    <scope>NUCLEOTIDE SEQUENCE [LARGE SCALE GENOMIC DNA]</scope>
    <source>
        <strain evidence="4">cv. G240</strain>
    </source>
</reference>
<keyword evidence="1" id="KW-0175">Coiled coil</keyword>
<reference evidence="3 4" key="2">
    <citation type="submission" date="2020-07" db="EMBL/GenBank/DDBJ databases">
        <title>Genome assembly of wild tea tree DASZ reveals pedigree and selection history of tea varieties.</title>
        <authorList>
            <person name="Zhang W."/>
        </authorList>
    </citation>
    <scope>NUCLEOTIDE SEQUENCE [LARGE SCALE GENOMIC DNA]</scope>
    <source>
        <strain evidence="4">cv. G240</strain>
        <tissue evidence="3">Leaf</tissue>
    </source>
</reference>
<feature type="compositionally biased region" description="Low complexity" evidence="2">
    <location>
        <begin position="86"/>
        <end position="95"/>
    </location>
</feature>
<evidence type="ECO:0000313" key="4">
    <source>
        <dbReference type="Proteomes" id="UP000593564"/>
    </source>
</evidence>
<protein>
    <submittedName>
        <fullName evidence="3">Uncharacterized protein</fullName>
    </submittedName>
</protein>
<gene>
    <name evidence="3" type="ORF">HYC85_021836</name>
</gene>
<feature type="compositionally biased region" description="Acidic residues" evidence="2">
    <location>
        <begin position="149"/>
        <end position="172"/>
    </location>
</feature>
<feature type="coiled-coil region" evidence="1">
    <location>
        <begin position="268"/>
        <end position="300"/>
    </location>
</feature>
<organism evidence="3 4">
    <name type="scientific">Camellia sinensis</name>
    <name type="common">Tea plant</name>
    <name type="synonym">Thea sinensis</name>
    <dbReference type="NCBI Taxonomy" id="4442"/>
    <lineage>
        <taxon>Eukaryota</taxon>
        <taxon>Viridiplantae</taxon>
        <taxon>Streptophyta</taxon>
        <taxon>Embryophyta</taxon>
        <taxon>Tracheophyta</taxon>
        <taxon>Spermatophyta</taxon>
        <taxon>Magnoliopsida</taxon>
        <taxon>eudicotyledons</taxon>
        <taxon>Gunneridae</taxon>
        <taxon>Pentapetalae</taxon>
        <taxon>asterids</taxon>
        <taxon>Ericales</taxon>
        <taxon>Theaceae</taxon>
        <taxon>Camellia</taxon>
    </lineage>
</organism>
<keyword evidence="4" id="KW-1185">Reference proteome</keyword>
<proteinExistence type="predicted"/>
<evidence type="ECO:0000313" key="3">
    <source>
        <dbReference type="EMBL" id="KAF5940669.1"/>
    </source>
</evidence>
<dbReference type="EMBL" id="JACBKZ010000010">
    <property type="protein sequence ID" value="KAF5940669.1"/>
    <property type="molecule type" value="Genomic_DNA"/>
</dbReference>
<evidence type="ECO:0000256" key="2">
    <source>
        <dbReference type="SAM" id="MobiDB-lite"/>
    </source>
</evidence>
<name>A0A7J7GIP3_CAMSI</name>
<feature type="region of interest" description="Disordered" evidence="2">
    <location>
        <begin position="86"/>
        <end position="197"/>
    </location>
</feature>
<dbReference type="PANTHER" id="PTHR46327">
    <property type="entry name" value="F16F4.11 PROTEIN-RELATED"/>
    <property type="match status" value="1"/>
</dbReference>
<sequence length="323" mass="35777">MADNGNSSLFAMDSDRMNLEDKVLSVKFPTDGANCTGSKYSGKPVLLSSELRLCPITCEQIMVSYPAVCGRKNPPTVNCGGAAAANGGGAAATSGGASGPHHSPEVAAEPSQQIQPHQRCFHSVDNTPIVPNSGRAETEGSKMAKGGSPEEEDEDDEEDENDDDDDEDEDEIVGGGVRDHEEDEEDGGDEKCSRKRQRKGMLAFPSPLIQQLSTELTSVVQDGSKSLLEKGHWMKNRLIQLEEQRVTYQYEAFEIEKQRLKWVKFSSKKKREMERDKLKNERMKLENERMLLLLRQKELELIDLHQPPQISSNKRSDPSSITG</sequence>
<evidence type="ECO:0000256" key="1">
    <source>
        <dbReference type="SAM" id="Coils"/>
    </source>
</evidence>
<comment type="caution">
    <text evidence="3">The sequence shown here is derived from an EMBL/GenBank/DDBJ whole genome shotgun (WGS) entry which is preliminary data.</text>
</comment>
<dbReference type="AlphaFoldDB" id="A0A7J7GIP3"/>
<dbReference type="Proteomes" id="UP000593564">
    <property type="component" value="Unassembled WGS sequence"/>
</dbReference>
<accession>A0A7J7GIP3</accession>